<comment type="similarity">
    <text evidence="1">To bacterial alkanal monooxygenase alpha and beta chains.</text>
</comment>
<dbReference type="GO" id="GO:0005829">
    <property type="term" value="C:cytosol"/>
    <property type="evidence" value="ECO:0007669"/>
    <property type="project" value="TreeGrafter"/>
</dbReference>
<dbReference type="EC" id="1.-.-.-" evidence="3"/>
<dbReference type="PANTHER" id="PTHR30137:SF20">
    <property type="entry name" value="N-ACETYL-S-ALKYLCYSTEINE MONOOXYGENASE"/>
    <property type="match status" value="1"/>
</dbReference>
<dbReference type="Proteomes" id="UP000283587">
    <property type="component" value="Unassembled WGS sequence"/>
</dbReference>
<dbReference type="OrthoDB" id="9780518at2"/>
<proteinExistence type="predicted"/>
<dbReference type="AlphaFoldDB" id="A0A419AAD3"/>
<keyword evidence="4" id="KW-1185">Reference proteome</keyword>
<dbReference type="InterPro" id="IPR036661">
    <property type="entry name" value="Luciferase-like_sf"/>
</dbReference>
<dbReference type="NCBIfam" id="TIGR03558">
    <property type="entry name" value="oxido_grp_1"/>
    <property type="match status" value="1"/>
</dbReference>
<accession>A0A419AAD3</accession>
<organism evidence="3 4">
    <name type="scientific">Paracoccus siganidrum</name>
    <dbReference type="NCBI Taxonomy" id="1276757"/>
    <lineage>
        <taxon>Bacteria</taxon>
        <taxon>Pseudomonadati</taxon>
        <taxon>Pseudomonadota</taxon>
        <taxon>Alphaproteobacteria</taxon>
        <taxon>Rhodobacterales</taxon>
        <taxon>Paracoccaceae</taxon>
        <taxon>Paracoccus</taxon>
    </lineage>
</organism>
<dbReference type="EMBL" id="QZEW01000013">
    <property type="protein sequence ID" value="RJL19906.1"/>
    <property type="molecule type" value="Genomic_DNA"/>
</dbReference>
<reference evidence="4" key="1">
    <citation type="submission" date="2018-09" db="EMBL/GenBank/DDBJ databases">
        <title>Paracoccus onubensis nov. sp. a moderate halophilic bacterium isolated from Gruta de las Maravillas (Aracena, Spain).</title>
        <authorList>
            <person name="Jurado V."/>
            <person name="Gutierrez-Patricio S."/>
            <person name="Gonzalez-Pimentel J.L."/>
            <person name="Miller A.Z."/>
            <person name="Laiz L."/>
            <person name="Saiz-Jimenez C."/>
        </authorList>
    </citation>
    <scope>NUCLEOTIDE SEQUENCE [LARGE SCALE GENOMIC DNA]</scope>
    <source>
        <strain evidence="4">DSM 26381</strain>
    </source>
</reference>
<gene>
    <name evidence="3" type="ORF">D3P05_04080</name>
</gene>
<dbReference type="Pfam" id="PF00296">
    <property type="entry name" value="Bac_luciferase"/>
    <property type="match status" value="1"/>
</dbReference>
<sequence length="327" mass="34692">MSYRLSLLDKSPIAQGGSGADALAITIASARLADQLGYHRFWLAEHHGSPGLASAAPELLIAHLAALTRRIRIGSGGVLLQHYSAFKVAELFSVLASLAPGRIDLGIGKSPGGLPLATRALQSELAEGSARAIDRKLDELHEWLKGARDGVEIQPRAPLPPSAFLLGGSPASAEQAARLGWNFVHAGHQDGDRSNTLETLARFEALAGYRPLLAVQAFAAPTRSEAEDRVAGLGFVRLYLPDGHSVNLQSEEAALDYARQYGASDYGIEEKTPTVIAGTAEDVHAELHALSLDLGVSEFIIDQPVADPDARLRSIELIARDARQAAA</sequence>
<dbReference type="GO" id="GO:0016705">
    <property type="term" value="F:oxidoreductase activity, acting on paired donors, with incorporation or reduction of molecular oxygen"/>
    <property type="evidence" value="ECO:0007669"/>
    <property type="project" value="InterPro"/>
</dbReference>
<evidence type="ECO:0000313" key="3">
    <source>
        <dbReference type="EMBL" id="RJL19906.1"/>
    </source>
</evidence>
<feature type="domain" description="Luciferase-like" evidence="2">
    <location>
        <begin position="16"/>
        <end position="291"/>
    </location>
</feature>
<dbReference type="Gene3D" id="3.20.20.30">
    <property type="entry name" value="Luciferase-like domain"/>
    <property type="match status" value="1"/>
</dbReference>
<protein>
    <submittedName>
        <fullName evidence="3">MsnO8 family LLM class oxidoreductase</fullName>
        <ecNumber evidence="3">1.-.-.-</ecNumber>
    </submittedName>
</protein>
<evidence type="ECO:0000259" key="2">
    <source>
        <dbReference type="Pfam" id="PF00296"/>
    </source>
</evidence>
<dbReference type="SUPFAM" id="SSF51679">
    <property type="entry name" value="Bacterial luciferase-like"/>
    <property type="match status" value="1"/>
</dbReference>
<comment type="caution">
    <text evidence="3">The sequence shown here is derived from an EMBL/GenBank/DDBJ whole genome shotgun (WGS) entry which is preliminary data.</text>
</comment>
<dbReference type="PANTHER" id="PTHR30137">
    <property type="entry name" value="LUCIFERASE-LIKE MONOOXYGENASE"/>
    <property type="match status" value="1"/>
</dbReference>
<dbReference type="CDD" id="cd00347">
    <property type="entry name" value="Flavin_utilizing_monoxygenases"/>
    <property type="match status" value="1"/>
</dbReference>
<dbReference type="InterPro" id="IPR011251">
    <property type="entry name" value="Luciferase-like_dom"/>
</dbReference>
<evidence type="ECO:0000256" key="1">
    <source>
        <dbReference type="ARBA" id="ARBA00007789"/>
    </source>
</evidence>
<evidence type="ECO:0000313" key="4">
    <source>
        <dbReference type="Proteomes" id="UP000283587"/>
    </source>
</evidence>
<dbReference type="RefSeq" id="WP_119896912.1">
    <property type="nucleotide sequence ID" value="NZ_QNRC01000010.1"/>
</dbReference>
<keyword evidence="3" id="KW-0560">Oxidoreductase</keyword>
<name>A0A419AAD3_9RHOB</name>
<dbReference type="InterPro" id="IPR019949">
    <property type="entry name" value="CmoO-like"/>
</dbReference>
<dbReference type="InterPro" id="IPR050766">
    <property type="entry name" value="Bact_Lucif_Oxidored"/>
</dbReference>